<sequence length="120" mass="12807">MSDEVNGAGFIGDCIRYMVISGVLALVAVIYNAFAGKESYGFWGSIAILAFYTIIPAIGAAIGNLLRKIAMPMFIVTNGGMGGLLKAKAFWAFGPQIIGWICGAAVAIDLLNKWFGFHLR</sequence>
<dbReference type="EMBL" id="CP036295">
    <property type="protein sequence ID" value="QCC84722.1"/>
    <property type="molecule type" value="Genomic_DNA"/>
</dbReference>
<feature type="transmembrane region" description="Helical" evidence="1">
    <location>
        <begin position="97"/>
        <end position="115"/>
    </location>
</feature>
<accession>A0A4P7UMJ2</accession>
<reference evidence="2 3" key="1">
    <citation type="submission" date="2019-02" db="EMBL/GenBank/DDBJ databases">
        <title>Complete Genome Sequence of Desulfovibrio desulfuricans IC1, a Sulfonate Utilizing Anaerobe.</title>
        <authorList>
            <person name="Day L.A."/>
            <person name="De Leon K.B."/>
            <person name="Wall J.D."/>
        </authorList>
    </citation>
    <scope>NUCLEOTIDE SEQUENCE [LARGE SCALE GENOMIC DNA]</scope>
    <source>
        <strain evidence="2 3">IC1</strain>
    </source>
</reference>
<evidence type="ECO:0000256" key="1">
    <source>
        <dbReference type="SAM" id="Phobius"/>
    </source>
</evidence>
<gene>
    <name evidence="2" type="ORF">DDIC_02275</name>
</gene>
<dbReference type="RefSeq" id="WP_136398951.1">
    <property type="nucleotide sequence ID" value="NZ_CP036295.1"/>
</dbReference>
<proteinExistence type="predicted"/>
<dbReference type="OrthoDB" id="6198573at2"/>
<name>A0A4P7UMJ2_DESDE</name>
<keyword evidence="1" id="KW-1133">Transmembrane helix</keyword>
<protein>
    <submittedName>
        <fullName evidence="2">Uncharacterized protein</fullName>
    </submittedName>
</protein>
<keyword evidence="1" id="KW-0812">Transmembrane</keyword>
<dbReference type="AlphaFoldDB" id="A0A4P7UMJ2"/>
<evidence type="ECO:0000313" key="3">
    <source>
        <dbReference type="Proteomes" id="UP000297065"/>
    </source>
</evidence>
<feature type="transmembrane region" description="Helical" evidence="1">
    <location>
        <begin position="14"/>
        <end position="34"/>
    </location>
</feature>
<evidence type="ECO:0000313" key="2">
    <source>
        <dbReference type="EMBL" id="QCC84722.1"/>
    </source>
</evidence>
<dbReference type="Proteomes" id="UP000297065">
    <property type="component" value="Chromosome"/>
</dbReference>
<feature type="transmembrane region" description="Helical" evidence="1">
    <location>
        <begin position="40"/>
        <end position="62"/>
    </location>
</feature>
<keyword evidence="1" id="KW-0472">Membrane</keyword>
<organism evidence="2 3">
    <name type="scientific">Desulfovibrio desulfuricans</name>
    <dbReference type="NCBI Taxonomy" id="876"/>
    <lineage>
        <taxon>Bacteria</taxon>
        <taxon>Pseudomonadati</taxon>
        <taxon>Thermodesulfobacteriota</taxon>
        <taxon>Desulfovibrionia</taxon>
        <taxon>Desulfovibrionales</taxon>
        <taxon>Desulfovibrionaceae</taxon>
        <taxon>Desulfovibrio</taxon>
    </lineage>
</organism>